<evidence type="ECO:0000313" key="3">
    <source>
        <dbReference type="Proteomes" id="UP000346198"/>
    </source>
</evidence>
<sequence length="158" mass="18118">MKKKRVMRVIIISLSILAVSAGLFFFHMTYGYWWDRPSISDDDITEIIIHEGNFIPPGVSPVINLSGKSDEAHRVIRSINGGWHYPQLLKFGGNYSLTIYHSDSREEYVVIGSQHISVRSGERYKKYRILRDITQTIAEIRKNNPNRPSEVVLPLSDS</sequence>
<dbReference type="AlphaFoldDB" id="A0A6C2UMV0"/>
<accession>A0A6C2UMV0</accession>
<organism evidence="2 3">
    <name type="scientific">Pontiella sulfatireligans</name>
    <dbReference type="NCBI Taxonomy" id="2750658"/>
    <lineage>
        <taxon>Bacteria</taxon>
        <taxon>Pseudomonadati</taxon>
        <taxon>Kiritimatiellota</taxon>
        <taxon>Kiritimatiellia</taxon>
        <taxon>Kiritimatiellales</taxon>
        <taxon>Pontiellaceae</taxon>
        <taxon>Pontiella</taxon>
    </lineage>
</organism>
<keyword evidence="1" id="KW-0812">Transmembrane</keyword>
<name>A0A6C2UMV0_9BACT</name>
<evidence type="ECO:0000313" key="2">
    <source>
        <dbReference type="EMBL" id="VGO20601.1"/>
    </source>
</evidence>
<dbReference type="EMBL" id="CAAHFH010000001">
    <property type="protein sequence ID" value="VGO20601.1"/>
    <property type="molecule type" value="Genomic_DNA"/>
</dbReference>
<dbReference type="RefSeq" id="WP_136062005.1">
    <property type="nucleotide sequence ID" value="NZ_CAAHFH010000001.1"/>
</dbReference>
<protein>
    <submittedName>
        <fullName evidence="2">Uncharacterized protein</fullName>
    </submittedName>
</protein>
<evidence type="ECO:0000256" key="1">
    <source>
        <dbReference type="SAM" id="Phobius"/>
    </source>
</evidence>
<proteinExistence type="predicted"/>
<reference evidence="2 3" key="1">
    <citation type="submission" date="2019-04" db="EMBL/GenBank/DDBJ databases">
        <authorList>
            <person name="Van Vliet M D."/>
        </authorList>
    </citation>
    <scope>NUCLEOTIDE SEQUENCE [LARGE SCALE GENOMIC DNA]</scope>
    <source>
        <strain evidence="2 3">F21</strain>
    </source>
</reference>
<gene>
    <name evidence="2" type="ORF">SCARR_02666</name>
</gene>
<feature type="transmembrane region" description="Helical" evidence="1">
    <location>
        <begin position="9"/>
        <end position="34"/>
    </location>
</feature>
<keyword evidence="1" id="KW-1133">Transmembrane helix</keyword>
<dbReference type="Proteomes" id="UP000346198">
    <property type="component" value="Unassembled WGS sequence"/>
</dbReference>
<keyword evidence="3" id="KW-1185">Reference proteome</keyword>
<keyword evidence="1" id="KW-0472">Membrane</keyword>